<name>Q6BJC6_DEBHA</name>
<organism evidence="7 8">
    <name type="scientific">Debaryomyces hansenii (strain ATCC 36239 / CBS 767 / BCRC 21394 / JCM 1990 / NBRC 0083 / IGC 2968)</name>
    <name type="common">Yeast</name>
    <name type="synonym">Torulaspora hansenii</name>
    <dbReference type="NCBI Taxonomy" id="284592"/>
    <lineage>
        <taxon>Eukaryota</taxon>
        <taxon>Fungi</taxon>
        <taxon>Dikarya</taxon>
        <taxon>Ascomycota</taxon>
        <taxon>Saccharomycotina</taxon>
        <taxon>Pichiomycetes</taxon>
        <taxon>Debaryomycetaceae</taxon>
        <taxon>Debaryomyces</taxon>
    </lineage>
</organism>
<dbReference type="CDD" id="cd00202">
    <property type="entry name" value="ZnF_GATA"/>
    <property type="match status" value="1"/>
</dbReference>
<evidence type="ECO:0000256" key="4">
    <source>
        <dbReference type="PROSITE-ProRule" id="PRU00094"/>
    </source>
</evidence>
<dbReference type="GO" id="GO:0006355">
    <property type="term" value="P:regulation of DNA-templated transcription"/>
    <property type="evidence" value="ECO:0007669"/>
    <property type="project" value="InterPro"/>
</dbReference>
<dbReference type="Pfam" id="PF00320">
    <property type="entry name" value="GATA"/>
    <property type="match status" value="1"/>
</dbReference>
<evidence type="ECO:0000256" key="2">
    <source>
        <dbReference type="ARBA" id="ARBA00022771"/>
    </source>
</evidence>
<dbReference type="PROSITE" id="PS00344">
    <property type="entry name" value="GATA_ZN_FINGER_1"/>
    <property type="match status" value="1"/>
</dbReference>
<feature type="region of interest" description="Disordered" evidence="5">
    <location>
        <begin position="99"/>
        <end position="120"/>
    </location>
</feature>
<evidence type="ECO:0000313" key="7">
    <source>
        <dbReference type="EMBL" id="CAG90143.2"/>
    </source>
</evidence>
<sequence length="401" mass="44726">MSKNKDGDPTSQHRRLPSFTELIQSFDPYSRQENARPKTLRSSSSSEILPTIITQPISGGDLTSPKDLKIDESAIDKRRTYSYGHGGFRYGSYRFPTKNAEVTSPGDHPRPIHSKSSSLPNIAYTDVSEESTRKNDEENLLSSLSRMLDSSAHNNEMQAIRNNYLTLVEQAPDRTIEGSKLLHGYVNNSNHPKFTTHESFKQFILNTSPQSIDNLIAEYNDNIATMTAFKAMILQYIKEEEVAANKALTKMSPPKSQPSYSTQLSPTRKPSTGTKISSKRHKSSMGNIDSSHKTESTVLDIGGSIVPLEIKKQTLYSGSSTSPLDLGALNPDLSVRQEIRCNHCGSKNTPEWRKGLDGNRTLCNACGLFYSKLTKKYNAEEAARIMKERKDTGSVNNRRIK</sequence>
<dbReference type="GeneID" id="2904563"/>
<evidence type="ECO:0000256" key="5">
    <source>
        <dbReference type="SAM" id="MobiDB-lite"/>
    </source>
</evidence>
<dbReference type="PANTHER" id="PTHR45658:SF18">
    <property type="entry name" value="PROTEIN GAT2"/>
    <property type="match status" value="1"/>
</dbReference>
<dbReference type="eggNOG" id="KOG1601">
    <property type="taxonomic scope" value="Eukaryota"/>
</dbReference>
<evidence type="ECO:0000256" key="1">
    <source>
        <dbReference type="ARBA" id="ARBA00022723"/>
    </source>
</evidence>
<keyword evidence="2 4" id="KW-0863">Zinc-finger</keyword>
<keyword evidence="1" id="KW-0479">Metal-binding</keyword>
<dbReference type="GO" id="GO:0008270">
    <property type="term" value="F:zinc ion binding"/>
    <property type="evidence" value="ECO:0007669"/>
    <property type="project" value="UniProtKB-KW"/>
</dbReference>
<dbReference type="AlphaFoldDB" id="Q6BJC6"/>
<protein>
    <submittedName>
        <fullName evidence="7">DEHA2G03432p</fullName>
    </submittedName>
</protein>
<evidence type="ECO:0000313" key="8">
    <source>
        <dbReference type="Proteomes" id="UP000000599"/>
    </source>
</evidence>
<dbReference type="InParanoid" id="Q6BJC6"/>
<dbReference type="Gene3D" id="3.30.50.10">
    <property type="entry name" value="Erythroid Transcription Factor GATA-1, subunit A"/>
    <property type="match status" value="1"/>
</dbReference>
<dbReference type="InterPro" id="IPR013088">
    <property type="entry name" value="Znf_NHR/GATA"/>
</dbReference>
<dbReference type="OMA" id="FTTHESF"/>
<dbReference type="RefSeq" id="XP_461695.2">
    <property type="nucleotide sequence ID" value="XM_461695.1"/>
</dbReference>
<keyword evidence="8" id="KW-1185">Reference proteome</keyword>
<feature type="domain" description="GATA-type" evidence="6">
    <location>
        <begin position="335"/>
        <end position="370"/>
    </location>
</feature>
<gene>
    <name evidence="7" type="ordered locus">DEHA2G03432g</name>
</gene>
<dbReference type="VEuPathDB" id="FungiDB:DEHA2G03432g"/>
<feature type="region of interest" description="Disordered" evidence="5">
    <location>
        <begin position="26"/>
        <end position="67"/>
    </location>
</feature>
<evidence type="ECO:0000256" key="3">
    <source>
        <dbReference type="ARBA" id="ARBA00022833"/>
    </source>
</evidence>
<feature type="region of interest" description="Disordered" evidence="5">
    <location>
        <begin position="249"/>
        <end position="293"/>
    </location>
</feature>
<dbReference type="PANTHER" id="PTHR45658">
    <property type="entry name" value="GATA TRANSCRIPTION FACTOR"/>
    <property type="match status" value="1"/>
</dbReference>
<dbReference type="PROSITE" id="PS50114">
    <property type="entry name" value="GATA_ZN_FINGER_2"/>
    <property type="match status" value="1"/>
</dbReference>
<dbReference type="SMART" id="SM00401">
    <property type="entry name" value="ZnF_GATA"/>
    <property type="match status" value="1"/>
</dbReference>
<dbReference type="SUPFAM" id="SSF57716">
    <property type="entry name" value="Glucocorticoid receptor-like (DNA-binding domain)"/>
    <property type="match status" value="1"/>
</dbReference>
<reference evidence="7 8" key="1">
    <citation type="journal article" date="2004" name="Nature">
        <title>Genome evolution in yeasts.</title>
        <authorList>
            <consortium name="Genolevures"/>
            <person name="Dujon B."/>
            <person name="Sherman D."/>
            <person name="Fischer G."/>
            <person name="Durrens P."/>
            <person name="Casaregola S."/>
            <person name="Lafontaine I."/>
            <person name="de Montigny J."/>
            <person name="Marck C."/>
            <person name="Neuveglise C."/>
            <person name="Talla E."/>
            <person name="Goffard N."/>
            <person name="Frangeul L."/>
            <person name="Aigle M."/>
            <person name="Anthouard V."/>
            <person name="Babour A."/>
            <person name="Barbe V."/>
            <person name="Barnay S."/>
            <person name="Blanchin S."/>
            <person name="Beckerich J.M."/>
            <person name="Beyne E."/>
            <person name="Bleykasten C."/>
            <person name="Boisrame A."/>
            <person name="Boyer J."/>
            <person name="Cattolico L."/>
            <person name="Confanioleri F."/>
            <person name="de Daruvar A."/>
            <person name="Despons L."/>
            <person name="Fabre E."/>
            <person name="Fairhead C."/>
            <person name="Ferry-Dumazet H."/>
            <person name="Groppi A."/>
            <person name="Hantraye F."/>
            <person name="Hennequin C."/>
            <person name="Jauniaux N."/>
            <person name="Joyet P."/>
            <person name="Kachouri R."/>
            <person name="Kerrest A."/>
            <person name="Koszul R."/>
            <person name="Lemaire M."/>
            <person name="Lesur I."/>
            <person name="Ma L."/>
            <person name="Muller H."/>
            <person name="Nicaud J.M."/>
            <person name="Nikolski M."/>
            <person name="Oztas S."/>
            <person name="Ozier-Kalogeropoulos O."/>
            <person name="Pellenz S."/>
            <person name="Potier S."/>
            <person name="Richard G.F."/>
            <person name="Straub M.L."/>
            <person name="Suleau A."/>
            <person name="Swennene D."/>
            <person name="Tekaia F."/>
            <person name="Wesolowski-Louvel M."/>
            <person name="Westhof E."/>
            <person name="Wirth B."/>
            <person name="Zeniou-Meyer M."/>
            <person name="Zivanovic I."/>
            <person name="Bolotin-Fukuhara M."/>
            <person name="Thierry A."/>
            <person name="Bouchier C."/>
            <person name="Caudron B."/>
            <person name="Scarpelli C."/>
            <person name="Gaillardin C."/>
            <person name="Weissenbach J."/>
            <person name="Wincker P."/>
            <person name="Souciet J.L."/>
        </authorList>
    </citation>
    <scope>NUCLEOTIDE SEQUENCE [LARGE SCALE GENOMIC DNA]</scope>
    <source>
        <strain evidence="8">ATCC 36239 / CBS 767 / BCRC 21394 / JCM 1990 / NBRC 0083 / IGC 2968</strain>
    </source>
</reference>
<dbReference type="EMBL" id="CR382139">
    <property type="protein sequence ID" value="CAG90143.2"/>
    <property type="molecule type" value="Genomic_DNA"/>
</dbReference>
<dbReference type="InterPro" id="IPR051140">
    <property type="entry name" value="GATA_TF"/>
</dbReference>
<feature type="compositionally biased region" description="Polar residues" evidence="5">
    <location>
        <begin position="257"/>
        <end position="276"/>
    </location>
</feature>
<dbReference type="Proteomes" id="UP000000599">
    <property type="component" value="Chromosome G"/>
</dbReference>
<dbReference type="OrthoDB" id="2162994at2759"/>
<dbReference type="InterPro" id="IPR000679">
    <property type="entry name" value="Znf_GATA"/>
</dbReference>
<feature type="region of interest" description="Disordered" evidence="5">
    <location>
        <begin position="1"/>
        <end position="20"/>
    </location>
</feature>
<keyword evidence="3" id="KW-0862">Zinc</keyword>
<proteinExistence type="predicted"/>
<evidence type="ECO:0000259" key="6">
    <source>
        <dbReference type="PROSITE" id="PS50114"/>
    </source>
</evidence>
<feature type="compositionally biased region" description="Polar residues" evidence="5">
    <location>
        <begin position="40"/>
        <end position="57"/>
    </location>
</feature>
<dbReference type="GO" id="GO:0043565">
    <property type="term" value="F:sequence-specific DNA binding"/>
    <property type="evidence" value="ECO:0007669"/>
    <property type="project" value="InterPro"/>
</dbReference>
<accession>Q6BJC6</accession>
<dbReference type="HOGENOM" id="CLU_687013_0_0_1"/>
<dbReference type="KEGG" id="dha:DEHA2G03432g"/>